<keyword evidence="2" id="KW-1185">Reference proteome</keyword>
<dbReference type="EMBL" id="CM047582">
    <property type="protein sequence ID" value="KAI9915776.1"/>
    <property type="molecule type" value="Genomic_DNA"/>
</dbReference>
<gene>
    <name evidence="1" type="ORF">PsorP6_008023</name>
</gene>
<name>A0ACC0WBS5_9STRA</name>
<proteinExistence type="predicted"/>
<organism evidence="1 2">
    <name type="scientific">Peronosclerospora sorghi</name>
    <dbReference type="NCBI Taxonomy" id="230839"/>
    <lineage>
        <taxon>Eukaryota</taxon>
        <taxon>Sar</taxon>
        <taxon>Stramenopiles</taxon>
        <taxon>Oomycota</taxon>
        <taxon>Peronosporomycetes</taxon>
        <taxon>Peronosporales</taxon>
        <taxon>Peronosporaceae</taxon>
        <taxon>Peronosclerospora</taxon>
    </lineage>
</organism>
<evidence type="ECO:0000313" key="1">
    <source>
        <dbReference type="EMBL" id="KAI9915776.1"/>
    </source>
</evidence>
<comment type="caution">
    <text evidence="1">The sequence shown here is derived from an EMBL/GenBank/DDBJ whole genome shotgun (WGS) entry which is preliminary data.</text>
</comment>
<evidence type="ECO:0000313" key="2">
    <source>
        <dbReference type="Proteomes" id="UP001163321"/>
    </source>
</evidence>
<sequence>MGELTTSSTSLVVAISAVAATAYIVQRQRKKSKKSKTMLPFPMKRTPLERVPLDQLPKLKNDLLLRALRGDRTERVPVWCMRQAGRHLPEFRELRDMGYDFFTMCEVPDVAVEVSLQPLRRYHMDAVIIFSDILVIPQAMGMKVTMVSKTGPVLFDPIRTPEDINKLNLNPNIEDKLGYVLDALNLARQKIHGEVPLIGFVGAPLTLMCYMVEGSGSRTKALLKTFLYQYPDAAHQLLQSITDVCVNFLLAQSRAGAQALQIFETVGAEALTQDHFYEFVFPYLVQIVERVKAEIKTPLVCFCKGTQYAYERLVTTKYDCIGLDWQSDPIAVRQLARGRVSLQGNLDSSVIYASADIIYNEVKKMLKRFGTQKYVANLGHGCFPDMDPAHVDAFIKAVQEISLEMNSR</sequence>
<protein>
    <submittedName>
        <fullName evidence="1">Uncharacterized protein</fullName>
    </submittedName>
</protein>
<dbReference type="Proteomes" id="UP001163321">
    <property type="component" value="Chromosome 3"/>
</dbReference>
<accession>A0ACC0WBS5</accession>
<reference evidence="1 2" key="1">
    <citation type="journal article" date="2022" name="bioRxiv">
        <title>The genome of the oomycete Peronosclerospora sorghi, a cosmopolitan pathogen of maize and sorghum, is inflated with dispersed pseudogenes.</title>
        <authorList>
            <person name="Fletcher K."/>
            <person name="Martin F."/>
            <person name="Isakeit T."/>
            <person name="Cavanaugh K."/>
            <person name="Magill C."/>
            <person name="Michelmore R."/>
        </authorList>
    </citation>
    <scope>NUCLEOTIDE SEQUENCE [LARGE SCALE GENOMIC DNA]</scope>
    <source>
        <strain evidence="1">P6</strain>
    </source>
</reference>